<dbReference type="Gene3D" id="2.20.110.10">
    <property type="entry name" value="Histone H3 K4-specific methyltransferase SET7/9 N-terminal domain"/>
    <property type="match status" value="4"/>
</dbReference>
<name>A0A3B0MJ81_THEAN</name>
<feature type="signal peptide" evidence="3">
    <location>
        <begin position="1"/>
        <end position="26"/>
    </location>
</feature>
<sequence length="922" mass="107044">MIYSECAARTSTCILSLLTMIPCASSLNFNSKAFGSLWFNWKRYGFPLDLFRSDNPIYPYFTESMAPLLNETTGYLIGVTDLKILNKLSNPPTLIFDLEEEIIRLRTKVLLGYYSPSFYEISFFDDFELLDELDIDDEPLKMVVDTSENIFNFVGDYLSRAPSTIIELGGKASKIYHMGRRLGMRRHKESYLRLFDIYFPGALPKFLRFSKKGSKSKKKKTKESEKVDEKGEKIEEGLDKVAQCDDEQKDSDKKEDEHEDKTEEKNQDESADKFSDVGENDEVGAQDRASEYKKIKGFDPLGELKAQWDELTKQDDEDGKVSEVVKEEEEEEDLAVVNTTFTFEMMFEKMMKRSPKYRYLGYVQYLQYEDSKDRNREIEYAILTRIQPLRDFLLKLLKSFAYAGGKGRRPYHLLMDFFFELDSVIDFNNPVEGVYIVRGEEYLRGCMQELPDSDTEEHQDLDESYKKSYIMEGDQEVKLKLPSILATHVVEIQNNYSIDFVELWIRTHNFKQFYMNHNLEVFNEPVFYVSQNVAKYTYPNGDFYVGELVDMLRDGKGSYVSKDGSRYDGEWLRDKRHGKGTLITNDIKYTGDWLNDKKHGFGRLETRSYTYVGDFRHNRCHGNGTMSYKSGIKQKGEFKHGRFEGKGMMTMPDGSVRMGNFKNGVIFGVCSVIDKTGRVYVGQLHGDLFHGKGILKYNKTTSFEGYWVKGRRVNQGMINTIISGSPLRVEAVWQDDNMLMNEVSIKFPNGFKYNGSLRLYPHQTLNMQELKDDLEFMKLDPMINEEDLKLFAQEFDKLDNKLLAHGNGIYKDTKGEVYNGLFFYGSKHGNMSQVFPNGTIYTGQYHLGRLHGKGTFQLLTKRTLEVKLNRGNLETELDFQDHAYIKQFLELEYPTFVEEFVKYKLDSLMDVMKTSNILGFNM</sequence>
<feature type="compositionally biased region" description="Basic and acidic residues" evidence="2">
    <location>
        <begin position="222"/>
        <end position="243"/>
    </location>
</feature>
<evidence type="ECO:0000313" key="4">
    <source>
        <dbReference type="EMBL" id="SVP88460.1"/>
    </source>
</evidence>
<evidence type="ECO:0000256" key="2">
    <source>
        <dbReference type="SAM" id="MobiDB-lite"/>
    </source>
</evidence>
<proteinExistence type="predicted"/>
<dbReference type="VEuPathDB" id="PiroplasmaDB:TA21470"/>
<accession>A0A3B0MJ81</accession>
<dbReference type="EMBL" id="UIVS01000001">
    <property type="protein sequence ID" value="SVP89622.1"/>
    <property type="molecule type" value="Genomic_DNA"/>
</dbReference>
<evidence type="ECO:0000256" key="3">
    <source>
        <dbReference type="SAM" id="SignalP"/>
    </source>
</evidence>
<dbReference type="EMBL" id="UIVT01000001">
    <property type="protein sequence ID" value="SVP88460.1"/>
    <property type="molecule type" value="Genomic_DNA"/>
</dbReference>
<feature type="compositionally biased region" description="Basic and acidic residues" evidence="2">
    <location>
        <begin position="250"/>
        <end position="276"/>
    </location>
</feature>
<evidence type="ECO:0000313" key="5">
    <source>
        <dbReference type="EMBL" id="SVP89622.1"/>
    </source>
</evidence>
<dbReference type="AlphaFoldDB" id="A0A3B0MJ81"/>
<dbReference type="SUPFAM" id="SSF82185">
    <property type="entry name" value="Histone H3 K4-specific methyltransferase SET7/9 N-terminal domain"/>
    <property type="match status" value="3"/>
</dbReference>
<keyword evidence="1" id="KW-0677">Repeat</keyword>
<feature type="chain" id="PRO_5036075974" evidence="3">
    <location>
        <begin position="27"/>
        <end position="922"/>
    </location>
</feature>
<dbReference type="SMART" id="SM00698">
    <property type="entry name" value="MORN"/>
    <property type="match status" value="7"/>
</dbReference>
<organism evidence="5">
    <name type="scientific">Theileria annulata</name>
    <dbReference type="NCBI Taxonomy" id="5874"/>
    <lineage>
        <taxon>Eukaryota</taxon>
        <taxon>Sar</taxon>
        <taxon>Alveolata</taxon>
        <taxon>Apicomplexa</taxon>
        <taxon>Aconoidasida</taxon>
        <taxon>Piroplasmida</taxon>
        <taxon>Theileriidae</taxon>
        <taxon>Theileria</taxon>
    </lineage>
</organism>
<evidence type="ECO:0000256" key="1">
    <source>
        <dbReference type="ARBA" id="ARBA00022737"/>
    </source>
</evidence>
<gene>
    <name evidence="4" type="ORF">TAT_000032400</name>
    <name evidence="5" type="ORF">TAV_000031900</name>
</gene>
<reference evidence="5" key="1">
    <citation type="submission" date="2018-07" db="EMBL/GenBank/DDBJ databases">
        <authorList>
            <person name="Quirk P.G."/>
            <person name="Krulwich T.A."/>
        </authorList>
    </citation>
    <scope>NUCLEOTIDE SEQUENCE</scope>
    <source>
        <strain evidence="5">Anand</strain>
    </source>
</reference>
<dbReference type="PANTHER" id="PTHR43215">
    <property type="entry name" value="RADIAL SPOKE HEAD 1 HOMOLOG"/>
    <property type="match status" value="1"/>
</dbReference>
<dbReference type="PANTHER" id="PTHR43215:SF14">
    <property type="entry name" value="RADIAL SPOKE HEAD 1 HOMOLOG"/>
    <property type="match status" value="1"/>
</dbReference>
<dbReference type="Pfam" id="PF02493">
    <property type="entry name" value="MORN"/>
    <property type="match status" value="7"/>
</dbReference>
<keyword evidence="3" id="KW-0732">Signal</keyword>
<feature type="region of interest" description="Disordered" evidence="2">
    <location>
        <begin position="218"/>
        <end position="286"/>
    </location>
</feature>
<dbReference type="InterPro" id="IPR003409">
    <property type="entry name" value="MORN"/>
</dbReference>
<protein>
    <submittedName>
        <fullName evidence="5">MORN repeat, putative</fullName>
    </submittedName>
</protein>